<accession>A0A328WUF1</accession>
<dbReference type="RefSeq" id="WP_112085910.1">
    <property type="nucleotide sequence ID" value="NZ_QLSV01000006.1"/>
</dbReference>
<dbReference type="OrthoDB" id="9871703at2"/>
<name>A0A328WUF1_9FLAO</name>
<comment type="caution">
    <text evidence="1">The sequence shown here is derived from an EMBL/GenBank/DDBJ whole genome shotgun (WGS) entry which is preliminary data.</text>
</comment>
<protein>
    <submittedName>
        <fullName evidence="1">Uncharacterized protein</fullName>
    </submittedName>
</protein>
<gene>
    <name evidence="1" type="ORF">B0I10_10678</name>
</gene>
<reference evidence="1 2" key="1">
    <citation type="submission" date="2018-06" db="EMBL/GenBank/DDBJ databases">
        <title>Genomic Encyclopedia of Type Strains, Phase III (KMG-III): the genomes of soil and plant-associated and newly described type strains.</title>
        <authorList>
            <person name="Whitman W."/>
        </authorList>
    </citation>
    <scope>NUCLEOTIDE SEQUENCE [LARGE SCALE GENOMIC DNA]</scope>
    <source>
        <strain evidence="1 2">CGMCC 1.12504</strain>
    </source>
</reference>
<keyword evidence="2" id="KW-1185">Reference proteome</keyword>
<dbReference type="EMBL" id="QLSV01000006">
    <property type="protein sequence ID" value="RAR48077.1"/>
    <property type="molecule type" value="Genomic_DNA"/>
</dbReference>
<sequence length="130" mass="14971">MNKFFLLLITSLNLTSCFENKSTFEQNESIQKLDIPLKIEYFNYTSNNTFDNSNPTFVITDYQELKSVISEIKSADNPEMWKGAGWNIIKLSYADTIFILNTNNKKIGTGSSGIFYDLEPKNFITNRLNE</sequence>
<proteinExistence type="predicted"/>
<dbReference type="AlphaFoldDB" id="A0A328WUF1"/>
<organism evidence="1 2">
    <name type="scientific">Flavobacterium lacus</name>
    <dbReference type="NCBI Taxonomy" id="1353778"/>
    <lineage>
        <taxon>Bacteria</taxon>
        <taxon>Pseudomonadati</taxon>
        <taxon>Bacteroidota</taxon>
        <taxon>Flavobacteriia</taxon>
        <taxon>Flavobacteriales</taxon>
        <taxon>Flavobacteriaceae</taxon>
        <taxon>Flavobacterium</taxon>
    </lineage>
</organism>
<evidence type="ECO:0000313" key="2">
    <source>
        <dbReference type="Proteomes" id="UP000249518"/>
    </source>
</evidence>
<dbReference type="Proteomes" id="UP000249518">
    <property type="component" value="Unassembled WGS sequence"/>
</dbReference>
<evidence type="ECO:0000313" key="1">
    <source>
        <dbReference type="EMBL" id="RAR48077.1"/>
    </source>
</evidence>